<evidence type="ECO:0000313" key="2">
    <source>
        <dbReference type="Proteomes" id="UP000188243"/>
    </source>
</evidence>
<dbReference type="KEGG" id="paln:B0W48_13750"/>
<dbReference type="AlphaFoldDB" id="A0A1Q2H0A6"/>
<sequence length="182" mass="20046">MKRILIGALIVAIQGCANKPEVAVQVSPQACVGSTEITGELGNQFLLVQDPDLLSQAIGEPLKGRLCQGAVYQSTHEVTVYRAWNSTNPRSQLGQWWSFQLPTGSTAKYRENYEICYQWSPLDKLVKCTLKPGTKVVVGNGQSAQCSEYLSYPVSKTQQVFIPNASDVVQNCEGFESIISWK</sequence>
<evidence type="ECO:0000313" key="1">
    <source>
        <dbReference type="EMBL" id="AQQ00778.1"/>
    </source>
</evidence>
<name>A0A1Q2H0A6_9GAMM</name>
<dbReference type="Proteomes" id="UP000188243">
    <property type="component" value="Chromosome"/>
</dbReference>
<organism evidence="1 2">
    <name type="scientific">Pseudoalteromonas aliena</name>
    <dbReference type="NCBI Taxonomy" id="247523"/>
    <lineage>
        <taxon>Bacteria</taxon>
        <taxon>Pseudomonadati</taxon>
        <taxon>Pseudomonadota</taxon>
        <taxon>Gammaproteobacteria</taxon>
        <taxon>Alteromonadales</taxon>
        <taxon>Pseudoalteromonadaceae</taxon>
        <taxon>Pseudoalteromonas</taxon>
    </lineage>
</organism>
<proteinExistence type="predicted"/>
<dbReference type="EMBL" id="CP019628">
    <property type="protein sequence ID" value="AQQ00778.1"/>
    <property type="molecule type" value="Genomic_DNA"/>
</dbReference>
<gene>
    <name evidence="1" type="ORF">B0W48_13750</name>
</gene>
<evidence type="ECO:0008006" key="3">
    <source>
        <dbReference type="Google" id="ProtNLM"/>
    </source>
</evidence>
<accession>A0A1Q2H0A6</accession>
<reference evidence="1 2" key="1">
    <citation type="submission" date="2017-02" db="EMBL/GenBank/DDBJ databases">
        <title>Complete genome sequence of the cold-active Pseudoalteromonas aliena strain EH1 isolated from Arctic seawater.</title>
        <authorList>
            <person name="Kim E."/>
            <person name="Heo E."/>
            <person name="Kim H."/>
            <person name="Kim D."/>
        </authorList>
    </citation>
    <scope>NUCLEOTIDE SEQUENCE [LARGE SCALE GENOMIC DNA]</scope>
    <source>
        <strain evidence="1 2">EH1</strain>
    </source>
</reference>
<protein>
    <recommendedName>
        <fullName evidence="3">Lipoprotein</fullName>
    </recommendedName>
</protein>
<dbReference type="PROSITE" id="PS51257">
    <property type="entry name" value="PROKAR_LIPOPROTEIN"/>
    <property type="match status" value="1"/>
</dbReference>
<dbReference type="RefSeq" id="WP_077537456.1">
    <property type="nucleotide sequence ID" value="NZ_CP019628.1"/>
</dbReference>